<evidence type="ECO:0000256" key="15">
    <source>
        <dbReference type="ARBA" id="ARBA00023128"/>
    </source>
</evidence>
<dbReference type="Pfam" id="PF00033">
    <property type="entry name" value="Cytochrome_B"/>
    <property type="match status" value="1"/>
</dbReference>
<evidence type="ECO:0000256" key="7">
    <source>
        <dbReference type="ARBA" id="ARBA00022660"/>
    </source>
</evidence>
<dbReference type="EMBL" id="MW619674">
    <property type="protein sequence ID" value="UPL65674.1"/>
    <property type="molecule type" value="Genomic_DNA"/>
</dbReference>
<evidence type="ECO:0000256" key="19">
    <source>
        <dbReference type="PIRSR" id="PIRSR038885-2"/>
    </source>
</evidence>
<feature type="transmembrane region" description="Helical" evidence="20">
    <location>
        <begin position="289"/>
        <end position="309"/>
    </location>
</feature>
<dbReference type="InterPro" id="IPR036150">
    <property type="entry name" value="Cyt_b/b6_C_sf"/>
</dbReference>
<evidence type="ECO:0000256" key="10">
    <source>
        <dbReference type="ARBA" id="ARBA00022792"/>
    </source>
</evidence>
<keyword evidence="11 20" id="KW-0249">Electron transport</keyword>
<feature type="binding site" description="axial binding residue" evidence="19">
    <location>
        <position position="183"/>
    </location>
    <ligand>
        <name>heme b</name>
        <dbReference type="ChEBI" id="CHEBI:60344"/>
        <label>b562</label>
    </ligand>
    <ligandPart>
        <name>Fe</name>
        <dbReference type="ChEBI" id="CHEBI:18248"/>
    </ligandPart>
</feature>
<comment type="similarity">
    <text evidence="17 20">Belongs to the cytochrome b family.</text>
</comment>
<evidence type="ECO:0000256" key="4">
    <source>
        <dbReference type="ARBA" id="ARBA00013531"/>
    </source>
</evidence>
<dbReference type="InterPro" id="IPR048260">
    <property type="entry name" value="Cytochrome_b_C_euk/bac"/>
</dbReference>
<evidence type="ECO:0000259" key="22">
    <source>
        <dbReference type="PROSITE" id="PS51003"/>
    </source>
</evidence>
<dbReference type="InterPro" id="IPR016174">
    <property type="entry name" value="Di-haem_cyt_TM"/>
</dbReference>
<comment type="cofactor">
    <cofactor evidence="20">
        <name>heme b</name>
        <dbReference type="ChEBI" id="CHEBI:60344"/>
    </cofactor>
    <text evidence="20">Binds 2 heme groups non-covalently.</text>
</comment>
<dbReference type="AlphaFoldDB" id="A0A8T9ZXC0"/>
<comment type="subcellular location">
    <subcellularLocation>
        <location evidence="2">Mitochondrion inner membrane</location>
        <topology evidence="2">Multi-pass membrane protein</topology>
    </subcellularLocation>
</comment>
<evidence type="ECO:0000256" key="14">
    <source>
        <dbReference type="ARBA" id="ARBA00023075"/>
    </source>
</evidence>
<accession>A0A8T9ZXC0</accession>
<dbReference type="GO" id="GO:0046872">
    <property type="term" value="F:metal ion binding"/>
    <property type="evidence" value="ECO:0007669"/>
    <property type="project" value="UniProtKB-UniRule"/>
</dbReference>
<feature type="binding site" evidence="18">
    <location>
        <position position="202"/>
    </location>
    <ligand>
        <name>a ubiquinone</name>
        <dbReference type="ChEBI" id="CHEBI:16389"/>
    </ligand>
</feature>
<evidence type="ECO:0000256" key="1">
    <source>
        <dbReference type="ARBA" id="ARBA00002566"/>
    </source>
</evidence>
<evidence type="ECO:0000256" key="8">
    <source>
        <dbReference type="ARBA" id="ARBA00022692"/>
    </source>
</evidence>
<feature type="binding site" description="axial binding residue" evidence="19">
    <location>
        <position position="197"/>
    </location>
    <ligand>
        <name>heme b</name>
        <dbReference type="ChEBI" id="CHEBI:60344"/>
        <label>b566</label>
    </ligand>
    <ligandPart>
        <name>Fe</name>
        <dbReference type="ChEBI" id="CHEBI:18248"/>
    </ligandPart>
</feature>
<keyword evidence="5 20" id="KW-0813">Transport</keyword>
<feature type="transmembrane region" description="Helical" evidence="20">
    <location>
        <begin position="31"/>
        <end position="57"/>
    </location>
</feature>
<comment type="subunit">
    <text evidence="3">The main subunits of complex b-c1 are: cytochrome b, cytochrome c1 and the Rieske protein.</text>
</comment>
<protein>
    <recommendedName>
        <fullName evidence="4 20">Cytochrome b</fullName>
    </recommendedName>
</protein>
<evidence type="ECO:0000256" key="3">
    <source>
        <dbReference type="ARBA" id="ARBA00011649"/>
    </source>
</evidence>
<evidence type="ECO:0000256" key="2">
    <source>
        <dbReference type="ARBA" id="ARBA00004448"/>
    </source>
</evidence>
<keyword evidence="10" id="KW-0999">Mitochondrion inner membrane</keyword>
<dbReference type="SUPFAM" id="SSF81648">
    <property type="entry name" value="a domain/subunit of cytochrome bc1 complex (Ubiquinol-cytochrome c reductase)"/>
    <property type="match status" value="1"/>
</dbReference>
<keyword evidence="7 20" id="KW-0679">Respiratory chain</keyword>
<feature type="domain" description="Cytochrome b/b6 C-terminal region profile" evidence="22">
    <location>
        <begin position="211"/>
        <end position="377"/>
    </location>
</feature>
<evidence type="ECO:0000256" key="16">
    <source>
        <dbReference type="ARBA" id="ARBA00023136"/>
    </source>
</evidence>
<evidence type="ECO:0000256" key="5">
    <source>
        <dbReference type="ARBA" id="ARBA00022448"/>
    </source>
</evidence>
<comment type="function">
    <text evidence="1 20">Component of the ubiquinol-cytochrome c reductase complex (complex III or cytochrome b-c1 complex) that is part of the mitochondrial respiratory chain. The b-c1 complex mediates electron transfer from ubiquinol to cytochrome c. Contributes to the generation of a proton gradient across the mitochondrial membrane that is then used for ATP synthesis.</text>
</comment>
<evidence type="ECO:0000256" key="20">
    <source>
        <dbReference type="RuleBase" id="RU362117"/>
    </source>
</evidence>
<dbReference type="InterPro" id="IPR005798">
    <property type="entry name" value="Cyt_b/b6_C"/>
</dbReference>
<feature type="domain" description="Cytochrome b/b6 N-terminal region profile" evidence="21">
    <location>
        <begin position="1"/>
        <end position="210"/>
    </location>
</feature>
<organism evidence="23">
    <name type="scientific">Helcomeria spinosa</name>
    <dbReference type="NCBI Taxonomy" id="2813414"/>
    <lineage>
        <taxon>Eukaryota</taxon>
        <taxon>Metazoa</taxon>
        <taxon>Ecdysozoa</taxon>
        <taxon>Arthropoda</taxon>
        <taxon>Hexapoda</taxon>
        <taxon>Insecta</taxon>
        <taxon>Pterygota</taxon>
        <taxon>Neoptera</taxon>
        <taxon>Paraneoptera</taxon>
        <taxon>Hemiptera</taxon>
        <taxon>Heteroptera</taxon>
        <taxon>Panheteroptera</taxon>
        <taxon>Pentatomomorpha</taxon>
        <taxon>Coreoidea</taxon>
        <taxon>Coreidae</taxon>
        <taxon>Coreinae</taxon>
        <taxon>Helcomeria</taxon>
    </lineage>
</organism>
<evidence type="ECO:0000256" key="12">
    <source>
        <dbReference type="ARBA" id="ARBA00022989"/>
    </source>
</evidence>
<dbReference type="PANTHER" id="PTHR19271:SF16">
    <property type="entry name" value="CYTOCHROME B"/>
    <property type="match status" value="1"/>
</dbReference>
<dbReference type="InterPro" id="IPR048259">
    <property type="entry name" value="Cytochrome_b_N_euk/bac"/>
</dbReference>
<dbReference type="Gene3D" id="1.20.810.10">
    <property type="entry name" value="Cytochrome Bc1 Complex, Chain C"/>
    <property type="match status" value="1"/>
</dbReference>
<dbReference type="CDD" id="cd00290">
    <property type="entry name" value="cytochrome_b_C"/>
    <property type="match status" value="1"/>
</dbReference>
<evidence type="ECO:0000256" key="11">
    <source>
        <dbReference type="ARBA" id="ARBA00022982"/>
    </source>
</evidence>
<evidence type="ECO:0000256" key="17">
    <source>
        <dbReference type="ARBA" id="ARBA00061233"/>
    </source>
</evidence>
<keyword evidence="13 19" id="KW-0408">Iron</keyword>
<keyword evidence="9 19" id="KW-0479">Metal-binding</keyword>
<dbReference type="GO" id="GO:0008121">
    <property type="term" value="F:quinol-cytochrome-c reductase activity"/>
    <property type="evidence" value="ECO:0007669"/>
    <property type="project" value="InterPro"/>
</dbReference>
<feature type="transmembrane region" description="Helical" evidence="20">
    <location>
        <begin position="347"/>
        <end position="365"/>
    </location>
</feature>
<reference evidence="23" key="1">
    <citation type="journal article" date="2022" name="Cladistics">
        <title>Diversification of the phytophagous lineages of true bugs (Insecta: Hemiptera: Heteroptera) shortly after that of the flowering plants.</title>
        <authorList>
            <person name="Ye F."/>
            <person name="Kment P."/>
            <person name="Redei D."/>
            <person name="Luo J.Y."/>
            <person name="Wang Y.H."/>
            <person name="Kuechler S.M."/>
            <person name="Zhang W.W."/>
            <person name="Chen P.P."/>
            <person name="Wu H.Y."/>
            <person name="Wu Y.Z."/>
            <person name="Sun X.Y."/>
            <person name="Ding L."/>
            <person name="Wang Y.R."/>
            <person name="Xie Q."/>
        </authorList>
    </citation>
    <scope>NUCLEOTIDE SEQUENCE</scope>
</reference>
<feature type="binding site" description="axial binding residue" evidence="19">
    <location>
        <position position="84"/>
    </location>
    <ligand>
        <name>heme b</name>
        <dbReference type="ChEBI" id="CHEBI:60344"/>
        <label>b562</label>
    </ligand>
    <ligandPart>
        <name>Fe</name>
        <dbReference type="ChEBI" id="CHEBI:18248"/>
    </ligandPart>
</feature>
<keyword evidence="16 20" id="KW-0472">Membrane</keyword>
<dbReference type="InterPro" id="IPR027387">
    <property type="entry name" value="Cytb/b6-like_sf"/>
</dbReference>
<sequence>MNKPLRKTHPLFKIINSSLIDLPTPSNISLWWNFGSLLGMCLMIQIITGILLAMHYTANVELAFDSVIHICRDVNNGWLLRNTHANGASLFFMCLYIHIGRGMYYSSYKLMMTWNMGIILLFLVMATAFLGYVLPWGQMSLWGATVITNLLSAIPYLGNDIVKWLWGGFSVNNATLTRFFTLHFLLPFIIVAMVMIHLLFLHQTGSNNPLGLKSKYDMVPFHPYFSIKDLMGMVMTLTLFSLLILLEPQLLGDPENFIPANPMVTPVHIQPEWYFLFAYAILRSIPNKLGGVIAMVLSIMIIVILPITNKMKFQSMMFYPLNKMLFWSFVTTMILLTWIGARPAEEPFITTGQMLTVYYFMYFMINPIMLKLWDKIN</sequence>
<dbReference type="GO" id="GO:0005743">
    <property type="term" value="C:mitochondrial inner membrane"/>
    <property type="evidence" value="ECO:0007669"/>
    <property type="project" value="UniProtKB-SubCell"/>
</dbReference>
<evidence type="ECO:0000256" key="6">
    <source>
        <dbReference type="ARBA" id="ARBA00022617"/>
    </source>
</evidence>
<evidence type="ECO:0000256" key="18">
    <source>
        <dbReference type="PIRSR" id="PIRSR038885-1"/>
    </source>
</evidence>
<dbReference type="PIRSF" id="PIRSF038885">
    <property type="entry name" value="COB"/>
    <property type="match status" value="1"/>
</dbReference>
<name>A0A8T9ZXC0_9HEMI</name>
<keyword evidence="6 19" id="KW-0349">Heme</keyword>
<dbReference type="CDD" id="cd00284">
    <property type="entry name" value="Cytochrome_b_N"/>
    <property type="match status" value="1"/>
</dbReference>
<feature type="binding site" description="axial binding residue" evidence="19">
    <location>
        <position position="98"/>
    </location>
    <ligand>
        <name>heme b</name>
        <dbReference type="ChEBI" id="CHEBI:60344"/>
        <label>b566</label>
    </ligand>
    <ligandPart>
        <name>Fe</name>
        <dbReference type="ChEBI" id="CHEBI:18248"/>
    </ligandPart>
</feature>
<geneLocation type="mitochondrion" evidence="23"/>
<feature type="transmembrane region" description="Helical" evidence="20">
    <location>
        <begin position="321"/>
        <end position="341"/>
    </location>
</feature>
<feature type="transmembrane region" description="Helical" evidence="20">
    <location>
        <begin position="221"/>
        <end position="246"/>
    </location>
</feature>
<dbReference type="InterPro" id="IPR005797">
    <property type="entry name" value="Cyt_b/b6_N"/>
</dbReference>
<dbReference type="GO" id="GO:0016491">
    <property type="term" value="F:oxidoreductase activity"/>
    <property type="evidence" value="ECO:0007669"/>
    <property type="project" value="UniProtKB-UniRule"/>
</dbReference>
<dbReference type="FunFam" id="1.20.810.10:FF:000002">
    <property type="entry name" value="Cytochrome b"/>
    <property type="match status" value="1"/>
</dbReference>
<comment type="cofactor">
    <cofactor evidence="19">
        <name>heme</name>
        <dbReference type="ChEBI" id="CHEBI:30413"/>
    </cofactor>
    <text evidence="19">Binds 2 heme groups non-covalently.</text>
</comment>
<evidence type="ECO:0000256" key="9">
    <source>
        <dbReference type="ARBA" id="ARBA00022723"/>
    </source>
</evidence>
<dbReference type="GO" id="GO:0045275">
    <property type="term" value="C:respiratory chain complex III"/>
    <property type="evidence" value="ECO:0007669"/>
    <property type="project" value="InterPro"/>
</dbReference>
<evidence type="ECO:0000313" key="23">
    <source>
        <dbReference type="EMBL" id="UPL65674.1"/>
    </source>
</evidence>
<dbReference type="Pfam" id="PF00032">
    <property type="entry name" value="Cytochrom_B_C"/>
    <property type="match status" value="1"/>
</dbReference>
<dbReference type="PROSITE" id="PS51002">
    <property type="entry name" value="CYTB_NTER"/>
    <property type="match status" value="1"/>
</dbReference>
<dbReference type="InterPro" id="IPR030689">
    <property type="entry name" value="Cytochrome_b"/>
</dbReference>
<dbReference type="GO" id="GO:0006122">
    <property type="term" value="P:mitochondrial electron transport, ubiquinol to cytochrome c"/>
    <property type="evidence" value="ECO:0007669"/>
    <property type="project" value="TreeGrafter"/>
</dbReference>
<feature type="transmembrane region" description="Helical" evidence="20">
    <location>
        <begin position="111"/>
        <end position="134"/>
    </location>
</feature>
<dbReference type="PANTHER" id="PTHR19271">
    <property type="entry name" value="CYTOCHROME B"/>
    <property type="match status" value="1"/>
</dbReference>
<keyword evidence="8 20" id="KW-0812">Transmembrane</keyword>
<evidence type="ECO:0000259" key="21">
    <source>
        <dbReference type="PROSITE" id="PS51002"/>
    </source>
</evidence>
<keyword evidence="15 20" id="KW-0496">Mitochondrion</keyword>
<proteinExistence type="inferred from homology"/>
<evidence type="ECO:0000256" key="13">
    <source>
        <dbReference type="ARBA" id="ARBA00023004"/>
    </source>
</evidence>
<feature type="transmembrane region" description="Helical" evidence="20">
    <location>
        <begin position="78"/>
        <end position="99"/>
    </location>
</feature>
<feature type="transmembrane region" description="Helical" evidence="20">
    <location>
        <begin position="179"/>
        <end position="200"/>
    </location>
</feature>
<keyword evidence="14" id="KW-0830">Ubiquinone</keyword>
<feature type="transmembrane region" description="Helical" evidence="20">
    <location>
        <begin position="141"/>
        <end position="159"/>
    </location>
</feature>
<dbReference type="PROSITE" id="PS51003">
    <property type="entry name" value="CYTB_CTER"/>
    <property type="match status" value="1"/>
</dbReference>
<keyword evidence="12 20" id="KW-1133">Transmembrane helix</keyword>
<dbReference type="SUPFAM" id="SSF81342">
    <property type="entry name" value="Transmembrane di-heme cytochromes"/>
    <property type="match status" value="1"/>
</dbReference>